<dbReference type="SUPFAM" id="SSF103473">
    <property type="entry name" value="MFS general substrate transporter"/>
    <property type="match status" value="1"/>
</dbReference>
<dbReference type="EMBL" id="VBOS01000421">
    <property type="protein sequence ID" value="TMQ50195.1"/>
    <property type="molecule type" value="Genomic_DNA"/>
</dbReference>
<dbReference type="Pfam" id="PF07690">
    <property type="entry name" value="MFS_1"/>
    <property type="match status" value="1"/>
</dbReference>
<dbReference type="Proteomes" id="UP000317716">
    <property type="component" value="Unassembled WGS sequence"/>
</dbReference>
<comment type="caution">
    <text evidence="3">The sequence shown here is derived from an EMBL/GenBank/DDBJ whole genome shotgun (WGS) entry which is preliminary data.</text>
</comment>
<keyword evidence="2" id="KW-0812">Transmembrane</keyword>
<name>A0A538SFQ7_UNCEI</name>
<feature type="transmembrane region" description="Helical" evidence="2">
    <location>
        <begin position="138"/>
        <end position="159"/>
    </location>
</feature>
<feature type="region of interest" description="Disordered" evidence="1">
    <location>
        <begin position="280"/>
        <end position="299"/>
    </location>
</feature>
<dbReference type="GO" id="GO:0022857">
    <property type="term" value="F:transmembrane transporter activity"/>
    <property type="evidence" value="ECO:0007669"/>
    <property type="project" value="InterPro"/>
</dbReference>
<evidence type="ECO:0000256" key="1">
    <source>
        <dbReference type="SAM" id="MobiDB-lite"/>
    </source>
</evidence>
<organism evidence="3 4">
    <name type="scientific">Eiseniibacteriota bacterium</name>
    <dbReference type="NCBI Taxonomy" id="2212470"/>
    <lineage>
        <taxon>Bacteria</taxon>
        <taxon>Candidatus Eiseniibacteriota</taxon>
    </lineage>
</organism>
<protein>
    <submittedName>
        <fullName evidence="3">MFS transporter</fullName>
    </submittedName>
</protein>
<reference evidence="3 4" key="1">
    <citation type="journal article" date="2019" name="Nat. Microbiol.">
        <title>Mediterranean grassland soil C-N compound turnover is dependent on rainfall and depth, and is mediated by genomically divergent microorganisms.</title>
        <authorList>
            <person name="Diamond S."/>
            <person name="Andeer P.F."/>
            <person name="Li Z."/>
            <person name="Crits-Christoph A."/>
            <person name="Burstein D."/>
            <person name="Anantharaman K."/>
            <person name="Lane K.R."/>
            <person name="Thomas B.C."/>
            <person name="Pan C."/>
            <person name="Northen T.R."/>
            <person name="Banfield J.F."/>
        </authorList>
    </citation>
    <scope>NUCLEOTIDE SEQUENCE [LARGE SCALE GENOMIC DNA]</scope>
    <source>
        <strain evidence="3">WS_2</strain>
    </source>
</reference>
<dbReference type="AlphaFoldDB" id="A0A538SFQ7"/>
<keyword evidence="2" id="KW-1133">Transmembrane helix</keyword>
<dbReference type="Gene3D" id="1.20.1250.20">
    <property type="entry name" value="MFS general substrate transporter like domains"/>
    <property type="match status" value="1"/>
</dbReference>
<feature type="transmembrane region" description="Helical" evidence="2">
    <location>
        <begin position="73"/>
        <end position="90"/>
    </location>
</feature>
<gene>
    <name evidence="3" type="ORF">E6K72_11645</name>
</gene>
<feature type="transmembrane region" description="Helical" evidence="2">
    <location>
        <begin position="166"/>
        <end position="185"/>
    </location>
</feature>
<feature type="transmembrane region" description="Helical" evidence="2">
    <location>
        <begin position="215"/>
        <end position="236"/>
    </location>
</feature>
<evidence type="ECO:0000313" key="3">
    <source>
        <dbReference type="EMBL" id="TMQ50195.1"/>
    </source>
</evidence>
<feature type="transmembrane region" description="Helical" evidence="2">
    <location>
        <begin position="97"/>
        <end position="118"/>
    </location>
</feature>
<accession>A0A538SFQ7</accession>
<keyword evidence="2" id="KW-0472">Membrane</keyword>
<evidence type="ECO:0000313" key="4">
    <source>
        <dbReference type="Proteomes" id="UP000317716"/>
    </source>
</evidence>
<proteinExistence type="predicted"/>
<evidence type="ECO:0000256" key="2">
    <source>
        <dbReference type="SAM" id="Phobius"/>
    </source>
</evidence>
<feature type="transmembrane region" description="Helical" evidence="2">
    <location>
        <begin position="41"/>
        <end position="61"/>
    </location>
</feature>
<feature type="transmembrane region" description="Helical" evidence="2">
    <location>
        <begin position="12"/>
        <end position="34"/>
    </location>
</feature>
<feature type="compositionally biased region" description="Low complexity" evidence="1">
    <location>
        <begin position="288"/>
        <end position="299"/>
    </location>
</feature>
<dbReference type="InterPro" id="IPR036259">
    <property type="entry name" value="MFS_trans_sf"/>
</dbReference>
<dbReference type="InterPro" id="IPR011701">
    <property type="entry name" value="MFS"/>
</dbReference>
<sequence length="312" mass="32501">MIRPRATSPVTIFFLVLPYGISGGFASVTLPFVLTRAGFPVAVAASIVAIGISSNLWRFLWGPVADLTLTPRRWYLLGLAAAAATLLLLSRMPMRPNAAFALTVVVFISQVAATLVVLPVGGLMAHTVPDAQKGRAGGWFQAGNLGGIGLGGGAGVWLATHRSTPIAGAALAAMMAACALSLLFVPDLGRPLEGSVGERLREIGSDFRDLLRSPMAVLAIVLVSSPVGSGAAVNLWSAVAPDWRATPDTVALVTGIAGAAGGRISAPAFSWARSPAPWPWPRARRPPTSRASSSTRSRAAWCTRRSRRCCST</sequence>